<proteinExistence type="predicted"/>
<feature type="region of interest" description="Disordered" evidence="1">
    <location>
        <begin position="95"/>
        <end position="156"/>
    </location>
</feature>
<accession>A0A9P4GN74</accession>
<name>A0A9P4GN74_9PLEO</name>
<protein>
    <submittedName>
        <fullName evidence="2">Uncharacterized protein</fullName>
    </submittedName>
</protein>
<reference evidence="2" key="1">
    <citation type="submission" date="2020-01" db="EMBL/GenBank/DDBJ databases">
        <authorList>
            <consortium name="DOE Joint Genome Institute"/>
            <person name="Haridas S."/>
            <person name="Albert R."/>
            <person name="Binder M."/>
            <person name="Bloem J."/>
            <person name="Labutti K."/>
            <person name="Salamov A."/>
            <person name="Andreopoulos B."/>
            <person name="Baker S.E."/>
            <person name="Barry K."/>
            <person name="Bills G."/>
            <person name="Bluhm B.H."/>
            <person name="Cannon C."/>
            <person name="Castanera R."/>
            <person name="Culley D.E."/>
            <person name="Daum C."/>
            <person name="Ezra D."/>
            <person name="Gonzalez J.B."/>
            <person name="Henrissat B."/>
            <person name="Kuo A."/>
            <person name="Liang C."/>
            <person name="Lipzen A."/>
            <person name="Lutzoni F."/>
            <person name="Magnuson J."/>
            <person name="Mondo S."/>
            <person name="Nolan M."/>
            <person name="Ohm R."/>
            <person name="Pangilinan J."/>
            <person name="Park H.-J."/>
            <person name="Ramirez L."/>
            <person name="Alfaro M."/>
            <person name="Sun H."/>
            <person name="Tritt A."/>
            <person name="Yoshinaga Y."/>
            <person name="Zwiers L.-H."/>
            <person name="Turgeon B.G."/>
            <person name="Goodwin S.B."/>
            <person name="Spatafora J.W."/>
            <person name="Crous P.W."/>
            <person name="Grigoriev I.V."/>
        </authorList>
    </citation>
    <scope>NUCLEOTIDE SEQUENCE</scope>
    <source>
        <strain evidence="2">CBS 394.84</strain>
    </source>
</reference>
<dbReference type="Proteomes" id="UP000800039">
    <property type="component" value="Unassembled WGS sequence"/>
</dbReference>
<evidence type="ECO:0000313" key="2">
    <source>
        <dbReference type="EMBL" id="KAF1849553.1"/>
    </source>
</evidence>
<evidence type="ECO:0000313" key="3">
    <source>
        <dbReference type="Proteomes" id="UP000800039"/>
    </source>
</evidence>
<keyword evidence="3" id="KW-1185">Reference proteome</keyword>
<sequence>MAPSTPSPPPVLVPSWEQAALAIVIIQSKPSKIPVREYVLQLRAQVRRGQNPADADEPDHYLDLVAYWQEQCRRAQDDCDQLRSINIKLERSNELLSSQASADTPDINVAPRASKRKAPAVPPARPQKRPKPPRSKTPQQLGAEAQDTIENDKDFLDGLGKDGKSLTEALFITHNLCRVAKPDAEPLCLSLVRTSSVLGKVICLVASNHEQLTRQGRTTPGTASLDQDRTDFSIALSICARAFMSILVGTGKLAGCGTDQRLPSLVICELANTFKSGLTSIETSARESSRQIVSQPVQPKKGKGKAPVTVAHESVPARAVAHLLSSFLGFLERTDSTHQKIFDGFIFMLFERIGKRLYYCTFGRHRSTTVEGNIVSIPEPHNAADTSKREREALAIRLELKALVLILERAMGLAPHHMNLQTGRETKNVNHPNCTLSLKNPPNASRSRLSPIAKDRLQRTLVCCMYGTNGDDEFLDVLTKPTPAFRLASLPRVAKVDDKDVEDWYKHEVWRLIGWDVLAKEGSW</sequence>
<dbReference type="AlphaFoldDB" id="A0A9P4GN74"/>
<dbReference type="EMBL" id="ML976615">
    <property type="protein sequence ID" value="KAF1849553.1"/>
    <property type="molecule type" value="Genomic_DNA"/>
</dbReference>
<comment type="caution">
    <text evidence="2">The sequence shown here is derived from an EMBL/GenBank/DDBJ whole genome shotgun (WGS) entry which is preliminary data.</text>
</comment>
<dbReference type="GeneID" id="63850426"/>
<dbReference type="RefSeq" id="XP_040792116.1">
    <property type="nucleotide sequence ID" value="XM_040933175.1"/>
</dbReference>
<dbReference type="OrthoDB" id="202825at2759"/>
<evidence type="ECO:0000256" key="1">
    <source>
        <dbReference type="SAM" id="MobiDB-lite"/>
    </source>
</evidence>
<gene>
    <name evidence="2" type="ORF">K460DRAFT_365439</name>
</gene>
<organism evidence="2 3">
    <name type="scientific">Cucurbitaria berberidis CBS 394.84</name>
    <dbReference type="NCBI Taxonomy" id="1168544"/>
    <lineage>
        <taxon>Eukaryota</taxon>
        <taxon>Fungi</taxon>
        <taxon>Dikarya</taxon>
        <taxon>Ascomycota</taxon>
        <taxon>Pezizomycotina</taxon>
        <taxon>Dothideomycetes</taxon>
        <taxon>Pleosporomycetidae</taxon>
        <taxon>Pleosporales</taxon>
        <taxon>Pleosporineae</taxon>
        <taxon>Cucurbitariaceae</taxon>
        <taxon>Cucurbitaria</taxon>
    </lineage>
</organism>